<gene>
    <name evidence="3" type="ORF">B0T11DRAFT_269927</name>
</gene>
<dbReference type="AlphaFoldDB" id="A0A8K0TRC3"/>
<accession>A0A8K0TRC3</accession>
<dbReference type="EMBL" id="JAGPXD010000001">
    <property type="protein sequence ID" value="KAH7375225.1"/>
    <property type="molecule type" value="Genomic_DNA"/>
</dbReference>
<proteinExistence type="predicted"/>
<evidence type="ECO:0000256" key="1">
    <source>
        <dbReference type="SAM" id="MobiDB-lite"/>
    </source>
</evidence>
<organism evidence="3 4">
    <name type="scientific">Plectosphaerella cucumerina</name>
    <dbReference type="NCBI Taxonomy" id="40658"/>
    <lineage>
        <taxon>Eukaryota</taxon>
        <taxon>Fungi</taxon>
        <taxon>Dikarya</taxon>
        <taxon>Ascomycota</taxon>
        <taxon>Pezizomycotina</taxon>
        <taxon>Sordariomycetes</taxon>
        <taxon>Hypocreomycetidae</taxon>
        <taxon>Glomerellales</taxon>
        <taxon>Plectosphaerellaceae</taxon>
        <taxon>Plectosphaerella</taxon>
    </lineage>
</organism>
<keyword evidence="4" id="KW-1185">Reference proteome</keyword>
<dbReference type="OrthoDB" id="20872at2759"/>
<comment type="caution">
    <text evidence="3">The sequence shown here is derived from an EMBL/GenBank/DDBJ whole genome shotgun (WGS) entry which is preliminary data.</text>
</comment>
<dbReference type="PANTHER" id="PTHR35391">
    <property type="entry name" value="C2H2-TYPE DOMAIN-CONTAINING PROTEIN-RELATED"/>
    <property type="match status" value="1"/>
</dbReference>
<name>A0A8K0TRC3_9PEZI</name>
<dbReference type="InterPro" id="IPR058925">
    <property type="entry name" value="zf-C2H2_AcuF"/>
</dbReference>
<dbReference type="Proteomes" id="UP000813385">
    <property type="component" value="Unassembled WGS sequence"/>
</dbReference>
<dbReference type="PROSITE" id="PS00028">
    <property type="entry name" value="ZINC_FINGER_C2H2_1"/>
    <property type="match status" value="1"/>
</dbReference>
<feature type="compositionally biased region" description="Low complexity" evidence="1">
    <location>
        <begin position="486"/>
        <end position="495"/>
    </location>
</feature>
<feature type="region of interest" description="Disordered" evidence="1">
    <location>
        <begin position="474"/>
        <end position="519"/>
    </location>
</feature>
<dbReference type="Pfam" id="PF26082">
    <property type="entry name" value="zf-C2H2_AcuF"/>
    <property type="match status" value="1"/>
</dbReference>
<dbReference type="PANTHER" id="PTHR35391:SF5">
    <property type="entry name" value="DUF6590 DOMAIN-CONTAINING PROTEIN"/>
    <property type="match status" value="1"/>
</dbReference>
<evidence type="ECO:0000313" key="4">
    <source>
        <dbReference type="Proteomes" id="UP000813385"/>
    </source>
</evidence>
<evidence type="ECO:0000313" key="3">
    <source>
        <dbReference type="EMBL" id="KAH7375225.1"/>
    </source>
</evidence>
<sequence length="519" mass="57867">MSGRELSTSLADLALCCKTSMERLLTTLREMSPKGEFEDDIVTTVEALGRFIVWTEDIGLFEKPRSSSSSIEHRLLGIPALREIIWDTLEELNETALRAEPDIHLHPVVVVDDVDELNALRDSLDPNDEEDMEILRLLDSSATESTQLTKSLAPMVDTLSRTGVLLNRQVLIDSKERMPAVRQADDPGSKATRKAFTSCILEVADKEIEPWFQRRLLEIFERRHAFLVSRHDLPGHESIDKLVEGKFSARKNRHFRTNTTGQSTSEQPGKSKSTADDPHAWALSFFGRCLQGKDGELLFPSLDASGLKGLTGEMLSLNEPFQCPLCQEELVMETQNDWSTHILRDMVPYACTFQDCRSLPMSTLDEWSAHEIEFHRRAWKCRECRHLVPTKEDLGLHFRTEHARGGDKAASGICLPGQLVEVYKNTCPFCDRLALPVTGDNQASQFYSHVGQHMQKLAMLSVPLALTVSAPGAGNMKSAQPKEVRSSGGSSGSASFAESTRFSTRQPKRLGKPDATTTS</sequence>
<feature type="compositionally biased region" description="Polar residues" evidence="1">
    <location>
        <begin position="257"/>
        <end position="272"/>
    </location>
</feature>
<feature type="domain" description="C2H2-type" evidence="2">
    <location>
        <begin position="381"/>
        <end position="402"/>
    </location>
</feature>
<evidence type="ECO:0000259" key="2">
    <source>
        <dbReference type="PROSITE" id="PS00028"/>
    </source>
</evidence>
<feature type="compositionally biased region" description="Polar residues" evidence="1">
    <location>
        <begin position="496"/>
        <end position="505"/>
    </location>
</feature>
<protein>
    <recommendedName>
        <fullName evidence="2">C2H2-type domain-containing protein</fullName>
    </recommendedName>
</protein>
<reference evidence="3" key="1">
    <citation type="journal article" date="2021" name="Nat. Commun.">
        <title>Genetic determinants of endophytism in the Arabidopsis root mycobiome.</title>
        <authorList>
            <person name="Mesny F."/>
            <person name="Miyauchi S."/>
            <person name="Thiergart T."/>
            <person name="Pickel B."/>
            <person name="Atanasova L."/>
            <person name="Karlsson M."/>
            <person name="Huettel B."/>
            <person name="Barry K.W."/>
            <person name="Haridas S."/>
            <person name="Chen C."/>
            <person name="Bauer D."/>
            <person name="Andreopoulos W."/>
            <person name="Pangilinan J."/>
            <person name="LaButti K."/>
            <person name="Riley R."/>
            <person name="Lipzen A."/>
            <person name="Clum A."/>
            <person name="Drula E."/>
            <person name="Henrissat B."/>
            <person name="Kohler A."/>
            <person name="Grigoriev I.V."/>
            <person name="Martin F.M."/>
            <person name="Hacquard S."/>
        </authorList>
    </citation>
    <scope>NUCLEOTIDE SEQUENCE</scope>
    <source>
        <strain evidence="3">MPI-CAGE-AT-0016</strain>
    </source>
</reference>
<dbReference type="InterPro" id="IPR013087">
    <property type="entry name" value="Znf_C2H2_type"/>
</dbReference>
<feature type="region of interest" description="Disordered" evidence="1">
    <location>
        <begin position="253"/>
        <end position="275"/>
    </location>
</feature>